<name>A0A9N9ECW0_9GLOM</name>
<keyword evidence="2" id="KW-1185">Reference proteome</keyword>
<feature type="non-terminal residue" evidence="1">
    <location>
        <position position="77"/>
    </location>
</feature>
<protein>
    <submittedName>
        <fullName evidence="1">1536_t:CDS:1</fullName>
    </submittedName>
</protein>
<dbReference type="OrthoDB" id="10266696at2759"/>
<reference evidence="1" key="1">
    <citation type="submission" date="2021-06" db="EMBL/GenBank/DDBJ databases">
        <authorList>
            <person name="Kallberg Y."/>
            <person name="Tangrot J."/>
            <person name="Rosling A."/>
        </authorList>
    </citation>
    <scope>NUCLEOTIDE SEQUENCE</scope>
    <source>
        <strain evidence="1">IA702</strain>
    </source>
</reference>
<dbReference type="Proteomes" id="UP000789572">
    <property type="component" value="Unassembled WGS sequence"/>
</dbReference>
<gene>
    <name evidence="1" type="ORF">POCULU_LOCUS10857</name>
</gene>
<evidence type="ECO:0000313" key="1">
    <source>
        <dbReference type="EMBL" id="CAG8668958.1"/>
    </source>
</evidence>
<dbReference type="AlphaFoldDB" id="A0A9N9ECW0"/>
<evidence type="ECO:0000313" key="2">
    <source>
        <dbReference type="Proteomes" id="UP000789572"/>
    </source>
</evidence>
<dbReference type="EMBL" id="CAJVPJ010006465">
    <property type="protein sequence ID" value="CAG8668958.1"/>
    <property type="molecule type" value="Genomic_DNA"/>
</dbReference>
<accession>A0A9N9ECW0</accession>
<organism evidence="1 2">
    <name type="scientific">Paraglomus occultum</name>
    <dbReference type="NCBI Taxonomy" id="144539"/>
    <lineage>
        <taxon>Eukaryota</taxon>
        <taxon>Fungi</taxon>
        <taxon>Fungi incertae sedis</taxon>
        <taxon>Mucoromycota</taxon>
        <taxon>Glomeromycotina</taxon>
        <taxon>Glomeromycetes</taxon>
        <taxon>Paraglomerales</taxon>
        <taxon>Paraglomeraceae</taxon>
        <taxon>Paraglomus</taxon>
    </lineage>
</organism>
<comment type="caution">
    <text evidence="1">The sequence shown here is derived from an EMBL/GenBank/DDBJ whole genome shotgun (WGS) entry which is preliminary data.</text>
</comment>
<sequence length="77" mass="8473">MGNVGSSLNEHPALYTSNPERFRITEIIVSNSSSDPYITFTVSSNKVVAVSNTSDLLEFAQDSDTQEISFSQLLPKF</sequence>
<proteinExistence type="predicted"/>